<keyword evidence="2" id="KW-0808">Transferase</keyword>
<keyword evidence="3" id="KW-1185">Reference proteome</keyword>
<dbReference type="PANTHER" id="PTHR42673">
    <property type="entry name" value="MALEYLACETOACETATE ISOMERASE"/>
    <property type="match status" value="1"/>
</dbReference>
<reference evidence="2 3" key="1">
    <citation type="submission" date="2020-08" db="EMBL/GenBank/DDBJ databases">
        <title>Genome sequence of Sphingomonas rhizophila KACC 19189T.</title>
        <authorList>
            <person name="Hyun D.-W."/>
            <person name="Bae J.-W."/>
        </authorList>
    </citation>
    <scope>NUCLEOTIDE SEQUENCE [LARGE SCALE GENOMIC DNA]</scope>
    <source>
        <strain evidence="2 3">KACC 19189</strain>
    </source>
</reference>
<evidence type="ECO:0000313" key="3">
    <source>
        <dbReference type="Proteomes" id="UP000515955"/>
    </source>
</evidence>
<sequence>MKLIIGNRAYSSWSMRGWLALKLAGLEFEELVVPLYDEAWEKRREGDEFAPSLGKVPILWDGDCVVWDSLAIIEFCADRVGRERMWPEDDAARAMARSMAAEMHSGFSALRRELPMNVRKNFGSTPLSDEVEADVIRILTLWMQARARFGGSGEYLFGDWTATDVMFAPVVTRFVTYGVSVPPFAATYMNAVLHRADIVEWIELAQEEPWVIEQYEAEPAAD</sequence>
<protein>
    <submittedName>
        <fullName evidence="2">Glutathione S-transferase family protein</fullName>
    </submittedName>
</protein>
<dbReference type="PANTHER" id="PTHR42673:SF4">
    <property type="entry name" value="MALEYLACETOACETATE ISOMERASE"/>
    <property type="match status" value="1"/>
</dbReference>
<name>A0A7G9SDX6_9SPHN</name>
<dbReference type="PROSITE" id="PS50404">
    <property type="entry name" value="GST_NTER"/>
    <property type="match status" value="1"/>
</dbReference>
<gene>
    <name evidence="2" type="ORF">H9L12_06070</name>
</gene>
<evidence type="ECO:0000259" key="1">
    <source>
        <dbReference type="PROSITE" id="PS50404"/>
    </source>
</evidence>
<dbReference type="Proteomes" id="UP000515955">
    <property type="component" value="Chromosome"/>
</dbReference>
<dbReference type="Gene3D" id="3.40.30.10">
    <property type="entry name" value="Glutaredoxin"/>
    <property type="match status" value="1"/>
</dbReference>
<dbReference type="EMBL" id="CP060717">
    <property type="protein sequence ID" value="QNN66051.1"/>
    <property type="molecule type" value="Genomic_DNA"/>
</dbReference>
<organism evidence="2 3">
    <name type="scientific">Sphingomonas rhizophila</name>
    <dbReference type="NCBI Taxonomy" id="2071607"/>
    <lineage>
        <taxon>Bacteria</taxon>
        <taxon>Pseudomonadati</taxon>
        <taxon>Pseudomonadota</taxon>
        <taxon>Alphaproteobacteria</taxon>
        <taxon>Sphingomonadales</taxon>
        <taxon>Sphingomonadaceae</taxon>
        <taxon>Sphingomonas</taxon>
    </lineage>
</organism>
<dbReference type="InterPro" id="IPR036249">
    <property type="entry name" value="Thioredoxin-like_sf"/>
</dbReference>
<dbReference type="GO" id="GO:0016034">
    <property type="term" value="F:maleylacetoacetate isomerase activity"/>
    <property type="evidence" value="ECO:0007669"/>
    <property type="project" value="TreeGrafter"/>
</dbReference>
<dbReference type="GO" id="GO:0004364">
    <property type="term" value="F:glutathione transferase activity"/>
    <property type="evidence" value="ECO:0007669"/>
    <property type="project" value="TreeGrafter"/>
</dbReference>
<dbReference type="AlphaFoldDB" id="A0A7G9SDX6"/>
<dbReference type="KEGG" id="srhi:H9L12_06070"/>
<dbReference type="CDD" id="cd03043">
    <property type="entry name" value="GST_N_1"/>
    <property type="match status" value="1"/>
</dbReference>
<dbReference type="InterPro" id="IPR036282">
    <property type="entry name" value="Glutathione-S-Trfase_C_sf"/>
</dbReference>
<feature type="domain" description="GST N-terminal" evidence="1">
    <location>
        <begin position="1"/>
        <end position="84"/>
    </location>
</feature>
<dbReference type="CDD" id="cd03194">
    <property type="entry name" value="GST_C_3"/>
    <property type="match status" value="1"/>
</dbReference>
<dbReference type="GO" id="GO:0006749">
    <property type="term" value="P:glutathione metabolic process"/>
    <property type="evidence" value="ECO:0007669"/>
    <property type="project" value="TreeGrafter"/>
</dbReference>
<proteinExistence type="predicted"/>
<dbReference type="SUPFAM" id="SSF52833">
    <property type="entry name" value="Thioredoxin-like"/>
    <property type="match status" value="1"/>
</dbReference>
<dbReference type="Pfam" id="PF13409">
    <property type="entry name" value="GST_N_2"/>
    <property type="match status" value="1"/>
</dbReference>
<dbReference type="GO" id="GO:0006559">
    <property type="term" value="P:L-phenylalanine catabolic process"/>
    <property type="evidence" value="ECO:0007669"/>
    <property type="project" value="TreeGrafter"/>
</dbReference>
<dbReference type="SUPFAM" id="SSF47616">
    <property type="entry name" value="GST C-terminal domain-like"/>
    <property type="match status" value="1"/>
</dbReference>
<evidence type="ECO:0000313" key="2">
    <source>
        <dbReference type="EMBL" id="QNN66051.1"/>
    </source>
</evidence>
<dbReference type="InterPro" id="IPR004045">
    <property type="entry name" value="Glutathione_S-Trfase_N"/>
</dbReference>
<dbReference type="Gene3D" id="1.20.1050.10">
    <property type="match status" value="1"/>
</dbReference>
<dbReference type="RefSeq" id="WP_187543036.1">
    <property type="nucleotide sequence ID" value="NZ_CP060717.1"/>
</dbReference>
<accession>A0A7G9SDX6</accession>